<dbReference type="GO" id="GO:0003824">
    <property type="term" value="F:catalytic activity"/>
    <property type="evidence" value="ECO:0007669"/>
    <property type="project" value="InterPro"/>
</dbReference>
<dbReference type="InterPro" id="IPR058240">
    <property type="entry name" value="rSAM_sf"/>
</dbReference>
<dbReference type="SFLD" id="SFLDS00029">
    <property type="entry name" value="Radical_SAM"/>
    <property type="match status" value="1"/>
</dbReference>
<dbReference type="InterPro" id="IPR006638">
    <property type="entry name" value="Elp3/MiaA/NifB-like_rSAM"/>
</dbReference>
<dbReference type="CDD" id="cd01335">
    <property type="entry name" value="Radical_SAM"/>
    <property type="match status" value="1"/>
</dbReference>
<evidence type="ECO:0000256" key="1">
    <source>
        <dbReference type="ARBA" id="ARBA00022485"/>
    </source>
</evidence>
<dbReference type="PROSITE" id="PS51918">
    <property type="entry name" value="RADICAL_SAM"/>
    <property type="match status" value="1"/>
</dbReference>
<evidence type="ECO:0000256" key="5">
    <source>
        <dbReference type="ARBA" id="ARBA00023014"/>
    </source>
</evidence>
<gene>
    <name evidence="8" type="primary">amrS</name>
    <name evidence="8" type="ORF">IAC50_06760</name>
</gene>
<keyword evidence="4 6" id="KW-0408">Iron</keyword>
<feature type="binding site" evidence="6">
    <location>
        <position position="79"/>
    </location>
    <ligand>
        <name>[4Fe-4S] cluster</name>
        <dbReference type="ChEBI" id="CHEBI:49883"/>
        <note>4Fe-4S-S-AdoMet</note>
    </ligand>
</feature>
<evidence type="ECO:0000256" key="4">
    <source>
        <dbReference type="ARBA" id="ARBA00023004"/>
    </source>
</evidence>
<evidence type="ECO:0000256" key="6">
    <source>
        <dbReference type="PIRSR" id="PIRSR004869-50"/>
    </source>
</evidence>
<feature type="domain" description="Radical SAM core" evidence="7">
    <location>
        <begin position="60"/>
        <end position="283"/>
    </location>
</feature>
<keyword evidence="1" id="KW-0004">4Fe-4S</keyword>
<dbReference type="PANTHER" id="PTHR30352">
    <property type="entry name" value="PYRUVATE FORMATE-LYASE-ACTIVATING ENZYME"/>
    <property type="match status" value="1"/>
</dbReference>
<dbReference type="Proteomes" id="UP000824090">
    <property type="component" value="Unassembled WGS sequence"/>
</dbReference>
<dbReference type="SFLD" id="SFLDG01101">
    <property type="entry name" value="Uncharacterised_Radical_SAM_Su"/>
    <property type="match status" value="1"/>
</dbReference>
<evidence type="ECO:0000259" key="7">
    <source>
        <dbReference type="PROSITE" id="PS51918"/>
    </source>
</evidence>
<evidence type="ECO:0000256" key="2">
    <source>
        <dbReference type="ARBA" id="ARBA00022691"/>
    </source>
</evidence>
<evidence type="ECO:0000256" key="3">
    <source>
        <dbReference type="ARBA" id="ARBA00022723"/>
    </source>
</evidence>
<dbReference type="GO" id="GO:0046872">
    <property type="term" value="F:metal ion binding"/>
    <property type="evidence" value="ECO:0007669"/>
    <property type="project" value="UniProtKB-KW"/>
</dbReference>
<dbReference type="Gene3D" id="3.20.20.70">
    <property type="entry name" value="Aldolase class I"/>
    <property type="match status" value="1"/>
</dbReference>
<sequence>MTDNKSAAVCSVCGHSCRLREGQYGLCGARKNRNGKIVCINYGRITSLALDPVEKKPLARFFPGSRVLSAGSFGCNMSCPFCQNHQISKDIPLDREAEGEYRRVSSEELVRVAEEYRSRGNTGIAFTYNEPLVGWEFVRDTARLAQKRGLKSIMVTNGFGAVSILEELLPYIDAMNIDLKGFTEEYYEKLGGSLEMVKAFIERAAAECHVELTTLVVPGENDSEEEMDNEARWIASVDHNIPLHVTRFFPMYKMKDRRAADVRKVYALKRTAEKYLKYVYTGNC</sequence>
<dbReference type="InterPro" id="IPR016431">
    <property type="entry name" value="Pyrv-formate_lyase-activ_prd"/>
</dbReference>
<keyword evidence="2 6" id="KW-0949">S-adenosyl-L-methionine</keyword>
<accession>A0A9D1I0U0</accession>
<dbReference type="InterPro" id="IPR007197">
    <property type="entry name" value="rSAM"/>
</dbReference>
<organism evidence="8 9">
    <name type="scientific">Candidatus Allocopromorpha excrementigallinarum</name>
    <dbReference type="NCBI Taxonomy" id="2840742"/>
    <lineage>
        <taxon>Bacteria</taxon>
        <taxon>Bacillati</taxon>
        <taxon>Bacillota</taxon>
        <taxon>Clostridia</taxon>
        <taxon>Eubacteriales</taxon>
        <taxon>Eubacteriaceae</taxon>
        <taxon>Eubacteriaceae incertae sedis</taxon>
        <taxon>Candidatus Allocopromorpha</taxon>
    </lineage>
</organism>
<dbReference type="NCBIfam" id="TIGR04337">
    <property type="entry name" value="AmmeMemoSam_rS"/>
    <property type="match status" value="1"/>
</dbReference>
<evidence type="ECO:0000313" key="8">
    <source>
        <dbReference type="EMBL" id="HIU26173.1"/>
    </source>
</evidence>
<proteinExistence type="predicted"/>
<dbReference type="PIRSF" id="PIRSF004869">
    <property type="entry name" value="PflX_prd"/>
    <property type="match status" value="1"/>
</dbReference>
<evidence type="ECO:0000313" key="9">
    <source>
        <dbReference type="Proteomes" id="UP000824090"/>
    </source>
</evidence>
<feature type="binding site" evidence="6">
    <location>
        <position position="75"/>
    </location>
    <ligand>
        <name>[4Fe-4S] cluster</name>
        <dbReference type="ChEBI" id="CHEBI:49883"/>
        <note>4Fe-4S-S-AdoMet</note>
    </ligand>
</feature>
<keyword evidence="5 6" id="KW-0411">Iron-sulfur</keyword>
<keyword evidence="3 6" id="KW-0479">Metal-binding</keyword>
<dbReference type="InterPro" id="IPR027596">
    <property type="entry name" value="AmmeMemoSam_rS"/>
</dbReference>
<dbReference type="Pfam" id="PF04055">
    <property type="entry name" value="Radical_SAM"/>
    <property type="match status" value="1"/>
</dbReference>
<comment type="caution">
    <text evidence="8">The sequence shown here is derived from an EMBL/GenBank/DDBJ whole genome shotgun (WGS) entry which is preliminary data.</text>
</comment>
<dbReference type="AlphaFoldDB" id="A0A9D1I0U0"/>
<dbReference type="GO" id="GO:0051539">
    <property type="term" value="F:4 iron, 4 sulfur cluster binding"/>
    <property type="evidence" value="ECO:0007669"/>
    <property type="project" value="UniProtKB-KW"/>
</dbReference>
<dbReference type="InterPro" id="IPR013785">
    <property type="entry name" value="Aldolase_TIM"/>
</dbReference>
<comment type="cofactor">
    <cofactor evidence="6">
        <name>[4Fe-4S] cluster</name>
        <dbReference type="ChEBI" id="CHEBI:49883"/>
    </cofactor>
    <text evidence="6">Binds 1 [4Fe-4S] cluster. The cluster is coordinated with 3 cysteines and an exchangeable S-adenosyl-L-methionine.</text>
</comment>
<dbReference type="EMBL" id="DVMP01000124">
    <property type="protein sequence ID" value="HIU26173.1"/>
    <property type="molecule type" value="Genomic_DNA"/>
</dbReference>
<reference evidence="8" key="2">
    <citation type="journal article" date="2021" name="PeerJ">
        <title>Extensive microbial diversity within the chicken gut microbiome revealed by metagenomics and culture.</title>
        <authorList>
            <person name="Gilroy R."/>
            <person name="Ravi A."/>
            <person name="Getino M."/>
            <person name="Pursley I."/>
            <person name="Horton D.L."/>
            <person name="Alikhan N.F."/>
            <person name="Baker D."/>
            <person name="Gharbi K."/>
            <person name="Hall N."/>
            <person name="Watson M."/>
            <person name="Adriaenssens E.M."/>
            <person name="Foster-Nyarko E."/>
            <person name="Jarju S."/>
            <person name="Secka A."/>
            <person name="Antonio M."/>
            <person name="Oren A."/>
            <person name="Chaudhuri R.R."/>
            <person name="La Ragione R."/>
            <person name="Hildebrand F."/>
            <person name="Pallen M.J."/>
        </authorList>
    </citation>
    <scope>NUCLEOTIDE SEQUENCE</scope>
    <source>
        <strain evidence="8">ChiHcec3-6078</strain>
    </source>
</reference>
<dbReference type="PANTHER" id="PTHR30352:SF5">
    <property type="entry name" value="PYRUVATE FORMATE-LYASE 1-ACTIVATING ENZYME"/>
    <property type="match status" value="1"/>
</dbReference>
<dbReference type="SUPFAM" id="SSF102114">
    <property type="entry name" value="Radical SAM enzymes"/>
    <property type="match status" value="1"/>
</dbReference>
<dbReference type="InterPro" id="IPR034457">
    <property type="entry name" value="Organic_radical-activating"/>
</dbReference>
<feature type="binding site" evidence="6">
    <location>
        <position position="82"/>
    </location>
    <ligand>
        <name>[4Fe-4S] cluster</name>
        <dbReference type="ChEBI" id="CHEBI:49883"/>
        <note>4Fe-4S-S-AdoMet</note>
    </ligand>
</feature>
<dbReference type="SMART" id="SM00729">
    <property type="entry name" value="Elp3"/>
    <property type="match status" value="1"/>
</dbReference>
<reference evidence="8" key="1">
    <citation type="submission" date="2020-10" db="EMBL/GenBank/DDBJ databases">
        <authorList>
            <person name="Gilroy R."/>
        </authorList>
    </citation>
    <scope>NUCLEOTIDE SEQUENCE</scope>
    <source>
        <strain evidence="8">ChiHcec3-6078</strain>
    </source>
</reference>
<protein>
    <submittedName>
        <fullName evidence="8">AmmeMemoRadiSam system radical SAM enzyme</fullName>
    </submittedName>
</protein>
<name>A0A9D1I0U0_9FIRM</name>